<feature type="domain" description="N-acetyltransferase" evidence="3">
    <location>
        <begin position="28"/>
        <end position="221"/>
    </location>
</feature>
<dbReference type="InterPro" id="IPR016181">
    <property type="entry name" value="Acyl_CoA_acyltransferase"/>
</dbReference>
<gene>
    <name evidence="4" type="ORF">NUM_44100</name>
</gene>
<dbReference type="InterPro" id="IPR000182">
    <property type="entry name" value="GNAT_dom"/>
</dbReference>
<evidence type="ECO:0000313" key="5">
    <source>
        <dbReference type="Proteomes" id="UP000614996"/>
    </source>
</evidence>
<feature type="region of interest" description="Disordered" evidence="1">
    <location>
        <begin position="1"/>
        <end position="27"/>
    </location>
</feature>
<keyword evidence="2" id="KW-0472">Membrane</keyword>
<protein>
    <submittedName>
        <fullName evidence="4">N-acetyltransferase</fullName>
    </submittedName>
</protein>
<dbReference type="RefSeq" id="WP_207126830.1">
    <property type="nucleotide sequence ID" value="NZ_BOPO01000084.1"/>
</dbReference>
<keyword evidence="5" id="KW-1185">Reference proteome</keyword>
<evidence type="ECO:0000256" key="2">
    <source>
        <dbReference type="SAM" id="Phobius"/>
    </source>
</evidence>
<comment type="caution">
    <text evidence="4">The sequence shown here is derived from an EMBL/GenBank/DDBJ whole genome shotgun (WGS) entry which is preliminary data.</text>
</comment>
<dbReference type="Pfam" id="PF00583">
    <property type="entry name" value="Acetyltransf_1"/>
    <property type="match status" value="1"/>
</dbReference>
<feature type="transmembrane region" description="Helical" evidence="2">
    <location>
        <begin position="178"/>
        <end position="197"/>
    </location>
</feature>
<dbReference type="Gene3D" id="3.40.630.30">
    <property type="match status" value="1"/>
</dbReference>
<feature type="compositionally biased region" description="Basic and acidic residues" evidence="1">
    <location>
        <begin position="14"/>
        <end position="27"/>
    </location>
</feature>
<dbReference type="SUPFAM" id="SSF55729">
    <property type="entry name" value="Acyl-CoA N-acyltransferases (Nat)"/>
    <property type="match status" value="1"/>
</dbReference>
<dbReference type="CDD" id="cd04301">
    <property type="entry name" value="NAT_SF"/>
    <property type="match status" value="1"/>
</dbReference>
<dbReference type="AlphaFoldDB" id="A0A8J4ACN6"/>
<name>A0A8J4ACN6_9ACTN</name>
<evidence type="ECO:0000256" key="1">
    <source>
        <dbReference type="SAM" id="MobiDB-lite"/>
    </source>
</evidence>
<organism evidence="4 5">
    <name type="scientific">Actinocatenispora comari</name>
    <dbReference type="NCBI Taxonomy" id="2807577"/>
    <lineage>
        <taxon>Bacteria</taxon>
        <taxon>Bacillati</taxon>
        <taxon>Actinomycetota</taxon>
        <taxon>Actinomycetes</taxon>
        <taxon>Micromonosporales</taxon>
        <taxon>Micromonosporaceae</taxon>
        <taxon>Actinocatenispora</taxon>
    </lineage>
</organism>
<reference evidence="5" key="1">
    <citation type="journal article" date="2021" name="Int. J. Syst. Evol. Microbiol.">
        <title>Actinocatenispora comari sp. nov., an endophytic actinomycete isolated from aerial parts of Comarum salesowianum.</title>
        <authorList>
            <person name="Oyunbileg N."/>
            <person name="Iizaka Y."/>
            <person name="Hamada M."/>
            <person name="Davaapurev B.O."/>
            <person name="Fukumoto A."/>
            <person name="Tsetseg B."/>
            <person name="Kato F."/>
            <person name="Tamura T."/>
            <person name="Batkhuu J."/>
            <person name="Anzai Y."/>
        </authorList>
    </citation>
    <scope>NUCLEOTIDE SEQUENCE [LARGE SCALE GENOMIC DNA]</scope>
    <source>
        <strain evidence="5">NUM-2625</strain>
    </source>
</reference>
<dbReference type="GO" id="GO:0016747">
    <property type="term" value="F:acyltransferase activity, transferring groups other than amino-acyl groups"/>
    <property type="evidence" value="ECO:0007669"/>
    <property type="project" value="InterPro"/>
</dbReference>
<sequence length="236" mass="25387">MASRKPPRKSPPIRADRLVDGWDGPSDTRIRLARPDDVAQMRESIDAEGLLLDDAVARDLTAGRTSQSILRGLHAGPDAMLRPLAEAASASDPGRAMPGLVLPLVAQDSQGRLAGTLVCVPPGNVMSEAAERGIPVPLAMLGAARIAKVQTLTVAPAARGQRLGQALLRRAMRIFFQLDYFLIYGQFGVGTGLGAYYQRLGFRVHDEGAQFDLDRMSLPVVLGAVPGEQLFTKWRP</sequence>
<dbReference type="Proteomes" id="UP000614996">
    <property type="component" value="Unassembled WGS sequence"/>
</dbReference>
<proteinExistence type="predicted"/>
<keyword evidence="2" id="KW-0812">Transmembrane</keyword>
<dbReference type="PROSITE" id="PS51186">
    <property type="entry name" value="GNAT"/>
    <property type="match status" value="1"/>
</dbReference>
<evidence type="ECO:0000259" key="3">
    <source>
        <dbReference type="PROSITE" id="PS51186"/>
    </source>
</evidence>
<evidence type="ECO:0000313" key="4">
    <source>
        <dbReference type="EMBL" id="GIL29156.1"/>
    </source>
</evidence>
<keyword evidence="2" id="KW-1133">Transmembrane helix</keyword>
<dbReference type="EMBL" id="BOPO01000084">
    <property type="protein sequence ID" value="GIL29156.1"/>
    <property type="molecule type" value="Genomic_DNA"/>
</dbReference>
<accession>A0A8J4ACN6</accession>